<dbReference type="Proteomes" id="UP000076154">
    <property type="component" value="Unassembled WGS sequence"/>
</dbReference>
<dbReference type="GO" id="GO:0005743">
    <property type="term" value="C:mitochondrial inner membrane"/>
    <property type="evidence" value="ECO:0007669"/>
    <property type="project" value="TreeGrafter"/>
</dbReference>
<comment type="pathway">
    <text evidence="2 8">Cofactor biosynthesis; ubiquinone biosynthesis.</text>
</comment>
<dbReference type="PANTHER" id="PTHR21427:SF19">
    <property type="entry name" value="UBIQUINONE BIOSYNTHESIS PROTEIN COQ9, MITOCHONDRIAL"/>
    <property type="match status" value="1"/>
</dbReference>
<dbReference type="UniPathway" id="UPA00232"/>
<evidence type="ECO:0000313" key="10">
    <source>
        <dbReference type="EMBL" id="RDB25848.1"/>
    </source>
</evidence>
<dbReference type="PANTHER" id="PTHR21427">
    <property type="entry name" value="UBIQUINONE BIOSYNTHESIS PROTEIN COQ9, MITOCHONDRIAL"/>
    <property type="match status" value="1"/>
</dbReference>
<dbReference type="InterPro" id="IPR012762">
    <property type="entry name" value="Ubiq_biosynth_COQ9"/>
</dbReference>
<dbReference type="STRING" id="39966.A0A369JVM3"/>
<dbReference type="GO" id="GO:0006744">
    <property type="term" value="P:ubiquinone biosynthetic process"/>
    <property type="evidence" value="ECO:0007669"/>
    <property type="project" value="UniProtKB-UniRule"/>
</dbReference>
<gene>
    <name evidence="10" type="primary">Coq9</name>
    <name evidence="10" type="ORF">Hypma_006717</name>
</gene>
<dbReference type="EMBL" id="LUEZ02000040">
    <property type="protein sequence ID" value="RDB25848.1"/>
    <property type="molecule type" value="Genomic_DNA"/>
</dbReference>
<evidence type="ECO:0000256" key="2">
    <source>
        <dbReference type="ARBA" id="ARBA00004749"/>
    </source>
</evidence>
<evidence type="ECO:0000256" key="8">
    <source>
        <dbReference type="RuleBase" id="RU366063"/>
    </source>
</evidence>
<dbReference type="Pfam" id="PF08511">
    <property type="entry name" value="COQ9"/>
    <property type="match status" value="1"/>
</dbReference>
<keyword evidence="10" id="KW-0830">Ubiquinone</keyword>
<keyword evidence="6 8" id="KW-0446">Lipid-binding</keyword>
<evidence type="ECO:0000313" key="11">
    <source>
        <dbReference type="Proteomes" id="UP000076154"/>
    </source>
</evidence>
<evidence type="ECO:0000256" key="7">
    <source>
        <dbReference type="ARBA" id="ARBA00023128"/>
    </source>
</evidence>
<sequence>MSTRSRLLQHAIPLIKTHGFTREALARSVLVLPSPEAHPEPLSETAISALFGHGDLARRTLIRAWLDGGVQKIQAAPPGSTMKQVLRARLELNEPVLQHLPEAFALLASPNSGLPPLDPRPAFQHATKVADEACYATGDASLQLAWFARRASLAAIYSTAELHQLTSPKTAYAFLDSLLDSSSSLKSTLDEVNLFSSYFVKSWAGILKSSGVF</sequence>
<proteinExistence type="inferred from homology"/>
<organism evidence="10 11">
    <name type="scientific">Hypsizygus marmoreus</name>
    <name type="common">White beech mushroom</name>
    <name type="synonym">Agaricus marmoreus</name>
    <dbReference type="NCBI Taxonomy" id="39966"/>
    <lineage>
        <taxon>Eukaryota</taxon>
        <taxon>Fungi</taxon>
        <taxon>Dikarya</taxon>
        <taxon>Basidiomycota</taxon>
        <taxon>Agaricomycotina</taxon>
        <taxon>Agaricomycetes</taxon>
        <taxon>Agaricomycetidae</taxon>
        <taxon>Agaricales</taxon>
        <taxon>Tricholomatineae</taxon>
        <taxon>Lyophyllaceae</taxon>
        <taxon>Hypsizygus</taxon>
    </lineage>
</organism>
<dbReference type="InParanoid" id="A0A369JVM3"/>
<comment type="function">
    <text evidence="8">Membrane-associated protein that warps the membrane surface to access and bind aromatic isoprenes with high specificity, including ubiquinone (CoQ) isoprene intermediates and presents them directly to Coq7, therefore facilitating the Coq7-mediated hydroxylase step. Participates in the biosynthesis of coenzyme Q, also named ubiquinone, an essential lipid-soluble electron transporter for aerobic cellular respiration.</text>
</comment>
<comment type="subcellular location">
    <subcellularLocation>
        <location evidence="1 8">Mitochondrion</location>
    </subcellularLocation>
</comment>
<evidence type="ECO:0000256" key="4">
    <source>
        <dbReference type="ARBA" id="ARBA00022688"/>
    </source>
</evidence>
<comment type="caution">
    <text evidence="10">The sequence shown here is derived from an EMBL/GenBank/DDBJ whole genome shotgun (WGS) entry which is preliminary data.</text>
</comment>
<keyword evidence="11" id="KW-1185">Reference proteome</keyword>
<evidence type="ECO:0000256" key="3">
    <source>
        <dbReference type="ARBA" id="ARBA00010766"/>
    </source>
</evidence>
<keyword evidence="7 8" id="KW-0496">Mitochondrion</keyword>
<dbReference type="OrthoDB" id="619536at2759"/>
<dbReference type="AlphaFoldDB" id="A0A369JVM3"/>
<keyword evidence="4 8" id="KW-0831">Ubiquinone biosynthesis</keyword>
<evidence type="ECO:0000256" key="6">
    <source>
        <dbReference type="ARBA" id="ARBA00023121"/>
    </source>
</evidence>
<name>A0A369JVM3_HYPMA</name>
<keyword evidence="5" id="KW-0809">Transit peptide</keyword>
<dbReference type="InterPro" id="IPR013718">
    <property type="entry name" value="COQ9_C"/>
</dbReference>
<protein>
    <recommendedName>
        <fullName evidence="8">Ubiquinone biosynthesis protein</fullName>
    </recommendedName>
</protein>
<evidence type="ECO:0000256" key="5">
    <source>
        <dbReference type="ARBA" id="ARBA00022946"/>
    </source>
</evidence>
<evidence type="ECO:0000256" key="1">
    <source>
        <dbReference type="ARBA" id="ARBA00004173"/>
    </source>
</evidence>
<evidence type="ECO:0000259" key="9">
    <source>
        <dbReference type="Pfam" id="PF08511"/>
    </source>
</evidence>
<accession>A0A369JVM3</accession>
<reference evidence="10" key="1">
    <citation type="submission" date="2018-04" db="EMBL/GenBank/DDBJ databases">
        <title>Whole genome sequencing of Hypsizygus marmoreus.</title>
        <authorList>
            <person name="Choi I.-G."/>
            <person name="Min B."/>
            <person name="Kim J.-G."/>
            <person name="Kim S."/>
            <person name="Oh Y.-L."/>
            <person name="Kong W.-S."/>
            <person name="Park H."/>
            <person name="Jeong J."/>
            <person name="Song E.-S."/>
        </authorList>
    </citation>
    <scope>NUCLEOTIDE SEQUENCE [LARGE SCALE GENOMIC DNA]</scope>
    <source>
        <strain evidence="10">51987-8</strain>
    </source>
</reference>
<feature type="domain" description="COQ9 C-terminal" evidence="9">
    <location>
        <begin position="122"/>
        <end position="181"/>
    </location>
</feature>
<dbReference type="GO" id="GO:0008289">
    <property type="term" value="F:lipid binding"/>
    <property type="evidence" value="ECO:0007669"/>
    <property type="project" value="UniProtKB-UniRule"/>
</dbReference>
<dbReference type="FunCoup" id="A0A369JVM3">
    <property type="interactions" value="149"/>
</dbReference>
<comment type="similarity">
    <text evidence="3 8">Belongs to the COQ9 family.</text>
</comment>